<dbReference type="Gene3D" id="3.40.30.10">
    <property type="entry name" value="Glutaredoxin"/>
    <property type="match status" value="1"/>
</dbReference>
<dbReference type="AlphaFoldDB" id="A0A2N5EM67"/>
<dbReference type="EMBL" id="PJZK01000011">
    <property type="protein sequence ID" value="PLR48886.1"/>
    <property type="molecule type" value="Genomic_DNA"/>
</dbReference>
<proteinExistence type="predicted"/>
<keyword evidence="2" id="KW-0808">Transferase</keyword>
<name>A0A2N5EM67_9GAMM</name>
<dbReference type="SUPFAM" id="SSF47616">
    <property type="entry name" value="GST C-terminal domain-like"/>
    <property type="match status" value="1"/>
</dbReference>
<dbReference type="CDD" id="cd03057">
    <property type="entry name" value="GST_N_Beta"/>
    <property type="match status" value="1"/>
</dbReference>
<evidence type="ECO:0000313" key="2">
    <source>
        <dbReference type="EMBL" id="PLR48886.1"/>
    </source>
</evidence>
<dbReference type="Pfam" id="PF13409">
    <property type="entry name" value="GST_N_2"/>
    <property type="match status" value="1"/>
</dbReference>
<dbReference type="RefSeq" id="WP_072926060.1">
    <property type="nucleotide sequence ID" value="NZ_CP119395.1"/>
</dbReference>
<comment type="caution">
    <text evidence="2">The sequence shown here is derived from an EMBL/GenBank/DDBJ whole genome shotgun (WGS) entry which is preliminary data.</text>
</comment>
<organism evidence="2 3">
    <name type="scientific">Chimaeribacter arupi</name>
    <dbReference type="NCBI Taxonomy" id="2060066"/>
    <lineage>
        <taxon>Bacteria</taxon>
        <taxon>Pseudomonadati</taxon>
        <taxon>Pseudomonadota</taxon>
        <taxon>Gammaproteobacteria</taxon>
        <taxon>Enterobacterales</taxon>
        <taxon>Yersiniaceae</taxon>
        <taxon>Chimaeribacter</taxon>
    </lineage>
</organism>
<dbReference type="GO" id="GO:0016740">
    <property type="term" value="F:transferase activity"/>
    <property type="evidence" value="ECO:0007669"/>
    <property type="project" value="UniProtKB-KW"/>
</dbReference>
<evidence type="ECO:0000259" key="1">
    <source>
        <dbReference type="PROSITE" id="PS50404"/>
    </source>
</evidence>
<dbReference type="SUPFAM" id="SSF52833">
    <property type="entry name" value="Thioredoxin-like"/>
    <property type="match status" value="1"/>
</dbReference>
<keyword evidence="3" id="KW-1185">Reference proteome</keyword>
<evidence type="ECO:0000313" key="3">
    <source>
        <dbReference type="Proteomes" id="UP000234626"/>
    </source>
</evidence>
<feature type="domain" description="GST N-terminal" evidence="1">
    <location>
        <begin position="3"/>
        <end position="84"/>
    </location>
</feature>
<sequence>MSGTYTLYGRKGCGSAIVAAALKLTRLPYHYQEVDDQTDCPEYERLLALNPLGQVPVLRLPDGTVMTETAAILVLLHLRWPLAGLIPSSEGGHLPVFLRWIMVINAQIYPSFTYGDQPEKWLPGVDNPKVLTDTTDGLRKKLWLQIEAAADANGPWFFGATFCALDIYIAVMHHWRPGPVWFAEYAPRLEAIAKNVARHPRLETLFREQFS</sequence>
<dbReference type="InterPro" id="IPR036282">
    <property type="entry name" value="Glutathione-S-Trfase_C_sf"/>
</dbReference>
<protein>
    <submittedName>
        <fullName evidence="2">Glutathione S-transferase family protein</fullName>
    </submittedName>
</protein>
<dbReference type="Gene3D" id="1.20.1050.10">
    <property type="match status" value="1"/>
</dbReference>
<dbReference type="OrthoDB" id="5508354at2"/>
<dbReference type="InterPro" id="IPR004045">
    <property type="entry name" value="Glutathione_S-Trfase_N"/>
</dbReference>
<dbReference type="PROSITE" id="PS50404">
    <property type="entry name" value="GST_NTER"/>
    <property type="match status" value="1"/>
</dbReference>
<reference evidence="2 3" key="1">
    <citation type="submission" date="2017-12" db="EMBL/GenBank/DDBJ databases">
        <title>Characterization of six clinical isolates of Enterochimera gen. nov., a novel genus of the Yersiniaciae family and the three species Enterochimera arupensis sp. nov., Enterochimera coloradensis sp. nov, and Enterochimera californica sp. nov.</title>
        <authorList>
            <person name="Rossi A."/>
            <person name="Fisher M."/>
        </authorList>
    </citation>
    <scope>NUCLEOTIDE SEQUENCE [LARGE SCALE GENOMIC DNA]</scope>
    <source>
        <strain evidence="2 3">2016Iso1</strain>
    </source>
</reference>
<dbReference type="InterPro" id="IPR036249">
    <property type="entry name" value="Thioredoxin-like_sf"/>
</dbReference>
<dbReference type="Proteomes" id="UP000234626">
    <property type="component" value="Unassembled WGS sequence"/>
</dbReference>
<gene>
    <name evidence="2" type="ORF">CYR34_12145</name>
</gene>
<accession>A0A2N5EM67</accession>